<dbReference type="AlphaFoldDB" id="T1K7U7"/>
<dbReference type="HOGENOM" id="CLU_003041_5_2_1"/>
<reference evidence="12" key="2">
    <citation type="submission" date="2015-06" db="UniProtKB">
        <authorList>
            <consortium name="EnsemblMetazoa"/>
        </authorList>
    </citation>
    <scope>IDENTIFICATION</scope>
</reference>
<dbReference type="GO" id="GO:0005829">
    <property type="term" value="C:cytosol"/>
    <property type="evidence" value="ECO:0007669"/>
    <property type="project" value="TreeGrafter"/>
</dbReference>
<evidence type="ECO:0000256" key="3">
    <source>
        <dbReference type="ARBA" id="ARBA00022741"/>
    </source>
</evidence>
<sequence>MSRTGSGKTLAFLAPLIEKLSRDSGRSCIKGVILSPTRELAMQTFKVFKELNRGTKLKAECILGGDSLEKHFTAMHTIPDLLIATPGRLLHVLVEMDMKLPDVSMLVLDECDRLFEMGFNEQMTEIIRRLPEHRQTLLFSATLPHSVVDFVKVGLHDPVLVRLDVESKLSENLTSCFVYCRDSEKIPLLLYLLRFVVKPDAMTVVFTSTRHHVEYLATLLEKASIQCTQVYNAMDQEARKANTELFRGGKIKIMVVTDLASRGIDIPFLDNVINFNFPAKPKLYVHRVGRVARAGRSGTAYSLVSTEELPYLQELYFFLGRPIKIATAQSEIEDSMIGKAPQIIIDDECDTVNKWHESYTDLQGMRKVCENATQQYIKTRAVPTTEAVKKAKELSKKQISIHPIFKVNSTTPQEEEKKADFLSSLKSYKPKATIFEIGTNKKDYAYIMKTKRDKHDKIVAKAQRNNEIQESEEKDFHDESFYLPYRANDHYSEKGLGIENSFTKDLNNAVFDISGDDQKSLNKTNATQKWDRKKKKFVGVNTNDPKKKKIKTESGVWISASYKSNLYKKWQEKSKKSQDDDDDYEEDGEMEDKSVQDAVRQRDQAISKQMMKNKRKGSGSKSVKSELKSKADLLKERMAKEKKKKFMQWRRKEKLKKKGQSK</sequence>
<dbReference type="PANTHER" id="PTHR47959:SF8">
    <property type="entry name" value="RNA HELICASE"/>
    <property type="match status" value="1"/>
</dbReference>
<keyword evidence="13" id="KW-1185">Reference proteome</keyword>
<evidence type="ECO:0000256" key="2">
    <source>
        <dbReference type="ARBA" id="ARBA00012552"/>
    </source>
</evidence>
<dbReference type="SMART" id="SM00490">
    <property type="entry name" value="HELICc"/>
    <property type="match status" value="1"/>
</dbReference>
<reference evidence="13" key="1">
    <citation type="submission" date="2011-08" db="EMBL/GenBank/DDBJ databases">
        <authorList>
            <person name="Rombauts S."/>
        </authorList>
    </citation>
    <scope>NUCLEOTIDE SEQUENCE</scope>
    <source>
        <strain evidence="13">London</strain>
    </source>
</reference>
<comment type="catalytic activity">
    <reaction evidence="8">
        <text>ATP + H2O = ADP + phosphate + H(+)</text>
        <dbReference type="Rhea" id="RHEA:13065"/>
        <dbReference type="ChEBI" id="CHEBI:15377"/>
        <dbReference type="ChEBI" id="CHEBI:15378"/>
        <dbReference type="ChEBI" id="CHEBI:30616"/>
        <dbReference type="ChEBI" id="CHEBI:43474"/>
        <dbReference type="ChEBI" id="CHEBI:456216"/>
        <dbReference type="EC" id="3.6.4.13"/>
    </reaction>
</comment>
<dbReference type="CDD" id="cd18787">
    <property type="entry name" value="SF2_C_DEAD"/>
    <property type="match status" value="1"/>
</dbReference>
<keyword evidence="6" id="KW-0067">ATP-binding</keyword>
<feature type="compositionally biased region" description="Basic and acidic residues" evidence="9">
    <location>
        <begin position="623"/>
        <end position="639"/>
    </location>
</feature>
<dbReference type="STRING" id="32264.T1K7U7"/>
<keyword evidence="7" id="KW-0694">RNA-binding</keyword>
<keyword evidence="5" id="KW-0347">Helicase</keyword>
<evidence type="ECO:0000256" key="1">
    <source>
        <dbReference type="ARBA" id="ARBA00010379"/>
    </source>
</evidence>
<feature type="domain" description="Helicase C-terminal" evidence="11">
    <location>
        <begin position="188"/>
        <end position="336"/>
    </location>
</feature>
<organism evidence="12 13">
    <name type="scientific">Tetranychus urticae</name>
    <name type="common">Two-spotted spider mite</name>
    <dbReference type="NCBI Taxonomy" id="32264"/>
    <lineage>
        <taxon>Eukaryota</taxon>
        <taxon>Metazoa</taxon>
        <taxon>Ecdysozoa</taxon>
        <taxon>Arthropoda</taxon>
        <taxon>Chelicerata</taxon>
        <taxon>Arachnida</taxon>
        <taxon>Acari</taxon>
        <taxon>Acariformes</taxon>
        <taxon>Trombidiformes</taxon>
        <taxon>Prostigmata</taxon>
        <taxon>Eleutherengona</taxon>
        <taxon>Raphignathae</taxon>
        <taxon>Tetranychoidea</taxon>
        <taxon>Tetranychidae</taxon>
        <taxon>Tetranychus</taxon>
    </lineage>
</organism>
<evidence type="ECO:0000256" key="7">
    <source>
        <dbReference type="ARBA" id="ARBA00022884"/>
    </source>
</evidence>
<keyword evidence="3" id="KW-0547">Nucleotide-binding</keyword>
<dbReference type="Pfam" id="PF08147">
    <property type="entry name" value="DBP10CT"/>
    <property type="match status" value="1"/>
</dbReference>
<dbReference type="Pfam" id="PF00270">
    <property type="entry name" value="DEAD"/>
    <property type="match status" value="1"/>
</dbReference>
<comment type="similarity">
    <text evidence="1">Belongs to the DEAD box helicase family. DDX54/DBP10 subfamily.</text>
</comment>
<dbReference type="InterPro" id="IPR014001">
    <property type="entry name" value="Helicase_ATP-bd"/>
</dbReference>
<dbReference type="Gene3D" id="3.40.50.300">
    <property type="entry name" value="P-loop containing nucleotide triphosphate hydrolases"/>
    <property type="match status" value="2"/>
</dbReference>
<dbReference type="GO" id="GO:0005524">
    <property type="term" value="F:ATP binding"/>
    <property type="evidence" value="ECO:0007669"/>
    <property type="project" value="UniProtKB-KW"/>
</dbReference>
<evidence type="ECO:0000256" key="4">
    <source>
        <dbReference type="ARBA" id="ARBA00022801"/>
    </source>
</evidence>
<evidence type="ECO:0000256" key="6">
    <source>
        <dbReference type="ARBA" id="ARBA00022840"/>
    </source>
</evidence>
<proteinExistence type="inferred from homology"/>
<dbReference type="InterPro" id="IPR011545">
    <property type="entry name" value="DEAD/DEAH_box_helicase_dom"/>
</dbReference>
<dbReference type="EC" id="3.6.4.13" evidence="2"/>
<feature type="compositionally biased region" description="Basic and acidic residues" evidence="9">
    <location>
        <begin position="591"/>
        <end position="605"/>
    </location>
</feature>
<keyword evidence="4" id="KW-0378">Hydrolase</keyword>
<dbReference type="SMART" id="SM01123">
    <property type="entry name" value="DBP10CT"/>
    <property type="match status" value="1"/>
</dbReference>
<evidence type="ECO:0000313" key="13">
    <source>
        <dbReference type="Proteomes" id="UP000015104"/>
    </source>
</evidence>
<dbReference type="EnsemblMetazoa" id="tetur06g05610.1">
    <property type="protein sequence ID" value="tetur06g05610.1"/>
    <property type="gene ID" value="tetur06g05610"/>
</dbReference>
<dbReference type="EMBL" id="CAEY01001813">
    <property type="status" value="NOT_ANNOTATED_CDS"/>
    <property type="molecule type" value="Genomic_DNA"/>
</dbReference>
<dbReference type="Proteomes" id="UP000015104">
    <property type="component" value="Unassembled WGS sequence"/>
</dbReference>
<name>T1K7U7_TETUR</name>
<feature type="compositionally biased region" description="Acidic residues" evidence="9">
    <location>
        <begin position="579"/>
        <end position="590"/>
    </location>
</feature>
<dbReference type="PROSITE" id="PS51192">
    <property type="entry name" value="HELICASE_ATP_BIND_1"/>
    <property type="match status" value="1"/>
</dbReference>
<evidence type="ECO:0000313" key="12">
    <source>
        <dbReference type="EnsemblMetazoa" id="tetur06g05610.1"/>
    </source>
</evidence>
<evidence type="ECO:0000256" key="8">
    <source>
        <dbReference type="ARBA" id="ARBA00047984"/>
    </source>
</evidence>
<feature type="compositionally biased region" description="Basic residues" evidence="9">
    <location>
        <begin position="640"/>
        <end position="662"/>
    </location>
</feature>
<dbReference type="SUPFAM" id="SSF52540">
    <property type="entry name" value="P-loop containing nucleoside triphosphate hydrolases"/>
    <property type="match status" value="1"/>
</dbReference>
<dbReference type="Pfam" id="PF00271">
    <property type="entry name" value="Helicase_C"/>
    <property type="match status" value="1"/>
</dbReference>
<dbReference type="GO" id="GO:0003723">
    <property type="term" value="F:RNA binding"/>
    <property type="evidence" value="ECO:0007669"/>
    <property type="project" value="UniProtKB-KW"/>
</dbReference>
<dbReference type="GO" id="GO:0016887">
    <property type="term" value="F:ATP hydrolysis activity"/>
    <property type="evidence" value="ECO:0007669"/>
    <property type="project" value="RHEA"/>
</dbReference>
<dbReference type="InterPro" id="IPR012541">
    <property type="entry name" value="DBP10_C"/>
</dbReference>
<accession>T1K7U7</accession>
<dbReference type="GO" id="GO:0003724">
    <property type="term" value="F:RNA helicase activity"/>
    <property type="evidence" value="ECO:0007669"/>
    <property type="project" value="UniProtKB-EC"/>
</dbReference>
<dbReference type="InterPro" id="IPR050079">
    <property type="entry name" value="DEAD_box_RNA_helicase"/>
</dbReference>
<evidence type="ECO:0000256" key="5">
    <source>
        <dbReference type="ARBA" id="ARBA00022806"/>
    </source>
</evidence>
<dbReference type="eggNOG" id="KOG0337">
    <property type="taxonomic scope" value="Eukaryota"/>
</dbReference>
<feature type="domain" description="Helicase ATP-binding" evidence="10">
    <location>
        <begin position="1"/>
        <end position="161"/>
    </location>
</feature>
<evidence type="ECO:0000259" key="10">
    <source>
        <dbReference type="PROSITE" id="PS51192"/>
    </source>
</evidence>
<feature type="region of interest" description="Disordered" evidence="9">
    <location>
        <begin position="571"/>
        <end position="662"/>
    </location>
</feature>
<evidence type="ECO:0000259" key="11">
    <source>
        <dbReference type="PROSITE" id="PS51194"/>
    </source>
</evidence>
<dbReference type="PANTHER" id="PTHR47959">
    <property type="entry name" value="ATP-DEPENDENT RNA HELICASE RHLE-RELATED"/>
    <property type="match status" value="1"/>
</dbReference>
<dbReference type="GO" id="GO:0005634">
    <property type="term" value="C:nucleus"/>
    <property type="evidence" value="ECO:0007669"/>
    <property type="project" value="InterPro"/>
</dbReference>
<evidence type="ECO:0000256" key="9">
    <source>
        <dbReference type="SAM" id="MobiDB-lite"/>
    </source>
</evidence>
<protein>
    <recommendedName>
        <fullName evidence="2">RNA helicase</fullName>
        <ecNumber evidence="2">3.6.4.13</ecNumber>
    </recommendedName>
</protein>
<dbReference type="InterPro" id="IPR001650">
    <property type="entry name" value="Helicase_C-like"/>
</dbReference>
<dbReference type="InterPro" id="IPR027417">
    <property type="entry name" value="P-loop_NTPase"/>
</dbReference>
<dbReference type="SMART" id="SM00487">
    <property type="entry name" value="DEXDc"/>
    <property type="match status" value="1"/>
</dbReference>
<dbReference type="PROSITE" id="PS51194">
    <property type="entry name" value="HELICASE_CTER"/>
    <property type="match status" value="1"/>
</dbReference>